<dbReference type="Proteomes" id="UP001321492">
    <property type="component" value="Unassembled WGS sequence"/>
</dbReference>
<dbReference type="RefSeq" id="WP_283740444.1">
    <property type="nucleotide sequence ID" value="NZ_JASJEV010000005.1"/>
</dbReference>
<evidence type="ECO:0000256" key="4">
    <source>
        <dbReference type="ARBA" id="ARBA00022475"/>
    </source>
</evidence>
<keyword evidence="7 10" id="KW-0283">Flagellar rotation</keyword>
<keyword evidence="12" id="KW-0969">Cilium</keyword>
<comment type="caution">
    <text evidence="12">The sequence shown here is derived from an EMBL/GenBank/DDBJ whole genome shotgun (WGS) entry which is preliminary data.</text>
</comment>
<evidence type="ECO:0000256" key="3">
    <source>
        <dbReference type="ARBA" id="ARBA00008281"/>
    </source>
</evidence>
<proteinExistence type="inferred from homology"/>
<keyword evidence="6 10" id="KW-0812">Transmembrane</keyword>
<evidence type="ECO:0000313" key="13">
    <source>
        <dbReference type="Proteomes" id="UP001321492"/>
    </source>
</evidence>
<evidence type="ECO:0000256" key="2">
    <source>
        <dbReference type="ARBA" id="ARBA00004162"/>
    </source>
</evidence>
<evidence type="ECO:0000256" key="7">
    <source>
        <dbReference type="ARBA" id="ARBA00022779"/>
    </source>
</evidence>
<evidence type="ECO:0000256" key="11">
    <source>
        <dbReference type="SAM" id="MobiDB-lite"/>
    </source>
</evidence>
<comment type="subcellular location">
    <subcellularLocation>
        <location evidence="10">Cell inner membrane</location>
    </subcellularLocation>
    <subcellularLocation>
        <location evidence="2">Cell membrane</location>
        <topology evidence="2">Single-pass membrane protein</topology>
    </subcellularLocation>
</comment>
<protein>
    <recommendedName>
        <fullName evidence="10">Flagellar protein FliL</fullName>
    </recommendedName>
</protein>
<dbReference type="EMBL" id="JASJEV010000005">
    <property type="protein sequence ID" value="MDJ1158449.1"/>
    <property type="molecule type" value="Genomic_DNA"/>
</dbReference>
<evidence type="ECO:0000256" key="5">
    <source>
        <dbReference type="ARBA" id="ARBA00022500"/>
    </source>
</evidence>
<comment type="similarity">
    <text evidence="3 10">Belongs to the FliL family.</text>
</comment>
<evidence type="ECO:0000256" key="6">
    <source>
        <dbReference type="ARBA" id="ARBA00022692"/>
    </source>
</evidence>
<feature type="region of interest" description="Disordered" evidence="11">
    <location>
        <begin position="1"/>
        <end position="22"/>
    </location>
</feature>
<organism evidence="12 13">
    <name type="scientific">Chelatococcus albus</name>
    <dbReference type="NCBI Taxonomy" id="3047466"/>
    <lineage>
        <taxon>Bacteria</taxon>
        <taxon>Pseudomonadati</taxon>
        <taxon>Pseudomonadota</taxon>
        <taxon>Alphaproteobacteria</taxon>
        <taxon>Hyphomicrobiales</taxon>
        <taxon>Chelatococcaceae</taxon>
        <taxon>Chelatococcus</taxon>
    </lineage>
</organism>
<keyword evidence="8 10" id="KW-1133">Transmembrane helix</keyword>
<evidence type="ECO:0000313" key="12">
    <source>
        <dbReference type="EMBL" id="MDJ1158449.1"/>
    </source>
</evidence>
<dbReference type="NCBIfam" id="NF009420">
    <property type="entry name" value="PRK12785.1"/>
    <property type="match status" value="1"/>
</dbReference>
<dbReference type="InterPro" id="IPR005503">
    <property type="entry name" value="FliL"/>
</dbReference>
<keyword evidence="10" id="KW-0997">Cell inner membrane</keyword>
<dbReference type="PANTHER" id="PTHR35091:SF2">
    <property type="entry name" value="FLAGELLAR PROTEIN FLIL"/>
    <property type="match status" value="1"/>
</dbReference>
<accession>A0ABT7AGF8</accession>
<sequence>MAKKGDKAAVDEAEREGEAPAAKAGGRGKTLVLAAVVALLAGAAAGGYLYMQKKSAEAEAAKAATRQVAFIELKEMTVNLAQVPNQERQRYLRMKASLEVAEAKTVADIQPLLPRVEDAFQVYVRELRPSDIDGSAGIYRLKEELLRRVNIAVHPARVDAVLFKEIVVQ</sequence>
<gene>
    <name evidence="12" type="primary">fliL</name>
    <name evidence="12" type="ORF">QNA08_09405</name>
</gene>
<keyword evidence="13" id="KW-1185">Reference proteome</keyword>
<reference evidence="12 13" key="1">
    <citation type="submission" date="2023-05" db="EMBL/GenBank/DDBJ databases">
        <title>Chelatococcus sp. nov., a moderately thermophilic bacterium isolated from hot spring microbial mat.</title>
        <authorList>
            <person name="Hu C.-J."/>
            <person name="Li W.-J."/>
        </authorList>
    </citation>
    <scope>NUCLEOTIDE SEQUENCE [LARGE SCALE GENOMIC DNA]</scope>
    <source>
        <strain evidence="12 13">SYSU G07232</strain>
    </source>
</reference>
<dbReference type="Pfam" id="PF03748">
    <property type="entry name" value="FliL"/>
    <property type="match status" value="1"/>
</dbReference>
<comment type="function">
    <text evidence="1 10">Controls the rotational direction of flagella during chemotaxis.</text>
</comment>
<keyword evidence="5 10" id="KW-0145">Chemotaxis</keyword>
<keyword evidence="12" id="KW-0966">Cell projection</keyword>
<keyword evidence="4" id="KW-1003">Cell membrane</keyword>
<evidence type="ECO:0000256" key="9">
    <source>
        <dbReference type="ARBA" id="ARBA00023136"/>
    </source>
</evidence>
<feature type="compositionally biased region" description="Basic and acidic residues" evidence="11">
    <location>
        <begin position="1"/>
        <end position="18"/>
    </location>
</feature>
<evidence type="ECO:0000256" key="1">
    <source>
        <dbReference type="ARBA" id="ARBA00002254"/>
    </source>
</evidence>
<evidence type="ECO:0000256" key="8">
    <source>
        <dbReference type="ARBA" id="ARBA00022989"/>
    </source>
</evidence>
<keyword evidence="12" id="KW-0282">Flagellum</keyword>
<keyword evidence="9 10" id="KW-0472">Membrane</keyword>
<feature type="transmembrane region" description="Helical" evidence="10">
    <location>
        <begin position="31"/>
        <end position="51"/>
    </location>
</feature>
<evidence type="ECO:0000256" key="10">
    <source>
        <dbReference type="RuleBase" id="RU364125"/>
    </source>
</evidence>
<dbReference type="PANTHER" id="PTHR35091">
    <property type="entry name" value="FLAGELLAR PROTEIN FLIL"/>
    <property type="match status" value="1"/>
</dbReference>
<name>A0ABT7AGF8_9HYPH</name>